<dbReference type="Proteomes" id="UP000789831">
    <property type="component" value="Unassembled WGS sequence"/>
</dbReference>
<reference evidence="1" key="1">
    <citation type="submission" date="2021-06" db="EMBL/GenBank/DDBJ databases">
        <authorList>
            <person name="Kallberg Y."/>
            <person name="Tangrot J."/>
            <person name="Rosling A."/>
        </authorList>
    </citation>
    <scope>NUCLEOTIDE SEQUENCE</scope>
    <source>
        <strain evidence="1">MT106</strain>
    </source>
</reference>
<dbReference type="OrthoDB" id="2417676at2759"/>
<protein>
    <submittedName>
        <fullName evidence="1">9790_t:CDS:1</fullName>
    </submittedName>
</protein>
<sequence>MKYESVSLSSPAVVNFVDIRTNNNHESDFESSESEGSRTFFGSGDSECLPKIKQIFRKRLSEKVLEDIKQTGRILISSPPFQERRPCYGEGLKVVGISFAGYVAHQNIVAMECADIIVDSNSLLIIDDYHIESGFQSSNLVNVYVWCSGKLIGQHSRMLLHQPSRILFLIYEYTEFAAEFRKYSKDDHKNLVLSQTLRMQYGERCRATQVHVVSVVQGLTKTPKDWVGDIESEALQFISDEQLTKQLQNSRAFASILKELTGLSE</sequence>
<evidence type="ECO:0000313" key="1">
    <source>
        <dbReference type="EMBL" id="CAG8590164.1"/>
    </source>
</evidence>
<evidence type="ECO:0000313" key="2">
    <source>
        <dbReference type="Proteomes" id="UP000789831"/>
    </source>
</evidence>
<dbReference type="AlphaFoldDB" id="A0A9N9C5X8"/>
<gene>
    <name evidence="1" type="ORF">AGERDE_LOCUS8565</name>
</gene>
<organism evidence="1 2">
    <name type="scientific">Ambispora gerdemannii</name>
    <dbReference type="NCBI Taxonomy" id="144530"/>
    <lineage>
        <taxon>Eukaryota</taxon>
        <taxon>Fungi</taxon>
        <taxon>Fungi incertae sedis</taxon>
        <taxon>Mucoromycota</taxon>
        <taxon>Glomeromycotina</taxon>
        <taxon>Glomeromycetes</taxon>
        <taxon>Archaeosporales</taxon>
        <taxon>Ambisporaceae</taxon>
        <taxon>Ambispora</taxon>
    </lineage>
</organism>
<accession>A0A9N9C5X8</accession>
<name>A0A9N9C5X8_9GLOM</name>
<keyword evidence="2" id="KW-1185">Reference proteome</keyword>
<proteinExistence type="predicted"/>
<dbReference type="EMBL" id="CAJVPL010001856">
    <property type="protein sequence ID" value="CAG8590164.1"/>
    <property type="molecule type" value="Genomic_DNA"/>
</dbReference>
<comment type="caution">
    <text evidence="1">The sequence shown here is derived from an EMBL/GenBank/DDBJ whole genome shotgun (WGS) entry which is preliminary data.</text>
</comment>